<proteinExistence type="predicted"/>
<name>A0A6J7WT28_9CAUD</name>
<protein>
    <recommendedName>
        <fullName evidence="2">Glycine-rich domain-containing protein</fullName>
    </recommendedName>
</protein>
<dbReference type="InterPro" id="IPR049304">
    <property type="entry name" value="Gly_rich_dom"/>
</dbReference>
<dbReference type="EMBL" id="LR798279">
    <property type="protein sequence ID" value="CAB5219975.1"/>
    <property type="molecule type" value="Genomic_DNA"/>
</dbReference>
<evidence type="ECO:0000256" key="1">
    <source>
        <dbReference type="SAM" id="MobiDB-lite"/>
    </source>
</evidence>
<feature type="region of interest" description="Disordered" evidence="1">
    <location>
        <begin position="259"/>
        <end position="284"/>
    </location>
</feature>
<reference evidence="3" key="1">
    <citation type="submission" date="2020-05" db="EMBL/GenBank/DDBJ databases">
        <authorList>
            <person name="Chiriac C."/>
            <person name="Salcher M."/>
            <person name="Ghai R."/>
            <person name="Kavagutti S V."/>
        </authorList>
    </citation>
    <scope>NUCLEOTIDE SEQUENCE</scope>
</reference>
<evidence type="ECO:0000259" key="2">
    <source>
        <dbReference type="Pfam" id="PF21722"/>
    </source>
</evidence>
<accession>A0A6J7WT28</accession>
<evidence type="ECO:0000313" key="3">
    <source>
        <dbReference type="EMBL" id="CAB5219975.1"/>
    </source>
</evidence>
<sequence>MPVQVNGSGGGSVTLDAGAASAATTLTLPNTNGTLVNTAPGTSGNGLISNGSAWTSAPALVNVQPFTSSGTWNRPTGYGANSRVFIQCWGGGGSGGKISTSCGGGGGGGGYNERWMLFSDMTNATETVTVGAGGSAQATNAANGNVGGTTSFGSKVSAYGGSGGGGVAASGGGGGGQLTAGTAVTSSFAGYGGLPFGNPAGNQGTGADSTPTAANPGYFNGGGGGCGAVAGGAASVWGGGGGGVIGFAAGTSSFAGAGGAGGTTGTAGTAPSGGGGGSGSGNSGAGGAGQVIVTVFPG</sequence>
<organism evidence="3">
    <name type="scientific">uncultured Caudovirales phage</name>
    <dbReference type="NCBI Taxonomy" id="2100421"/>
    <lineage>
        <taxon>Viruses</taxon>
        <taxon>Duplodnaviria</taxon>
        <taxon>Heunggongvirae</taxon>
        <taxon>Uroviricota</taxon>
        <taxon>Caudoviricetes</taxon>
        <taxon>Peduoviridae</taxon>
        <taxon>Maltschvirus</taxon>
        <taxon>Maltschvirus maltsch</taxon>
    </lineage>
</organism>
<feature type="domain" description="Glycine-rich" evidence="2">
    <location>
        <begin position="70"/>
        <end position="294"/>
    </location>
</feature>
<gene>
    <name evidence="3" type="ORF">UFOVP231_25</name>
</gene>
<dbReference type="Pfam" id="PF21722">
    <property type="entry name" value="Gly_rich_2"/>
    <property type="match status" value="1"/>
</dbReference>